<dbReference type="Proteomes" id="UP000504630">
    <property type="component" value="Chromosome 15"/>
</dbReference>
<dbReference type="PANTHER" id="PTHR33775">
    <property type="entry name" value="CARDIAC-ENRICHED FHL2-INTERACTING PROTEIN-RELATED"/>
    <property type="match status" value="1"/>
</dbReference>
<feature type="compositionally biased region" description="Low complexity" evidence="1">
    <location>
        <begin position="22"/>
        <end position="32"/>
    </location>
</feature>
<organism evidence="2 3">
    <name type="scientific">Cottoperca gobio</name>
    <name type="common">Frogmouth</name>
    <name type="synonym">Aphritis gobio</name>
    <dbReference type="NCBI Taxonomy" id="56716"/>
    <lineage>
        <taxon>Eukaryota</taxon>
        <taxon>Metazoa</taxon>
        <taxon>Chordata</taxon>
        <taxon>Craniata</taxon>
        <taxon>Vertebrata</taxon>
        <taxon>Euteleostomi</taxon>
        <taxon>Actinopterygii</taxon>
        <taxon>Neopterygii</taxon>
        <taxon>Teleostei</taxon>
        <taxon>Neoteleostei</taxon>
        <taxon>Acanthomorphata</taxon>
        <taxon>Eupercaria</taxon>
        <taxon>Perciformes</taxon>
        <taxon>Notothenioidei</taxon>
        <taxon>Bovichtidae</taxon>
        <taxon>Cottoperca</taxon>
    </lineage>
</organism>
<dbReference type="GeneTree" id="ENSGT01000000215510"/>
<feature type="region of interest" description="Disordered" evidence="1">
    <location>
        <begin position="1"/>
        <end position="38"/>
    </location>
</feature>
<dbReference type="InterPro" id="IPR052303">
    <property type="entry name" value="CEFIP"/>
</dbReference>
<accession>A0A6J2R7J9</accession>
<feature type="compositionally biased region" description="Basic residues" evidence="1">
    <location>
        <begin position="8"/>
        <end position="19"/>
    </location>
</feature>
<feature type="compositionally biased region" description="Polar residues" evidence="1">
    <location>
        <begin position="407"/>
        <end position="427"/>
    </location>
</feature>
<proteinExistence type="predicted"/>
<feature type="compositionally biased region" description="Basic and acidic residues" evidence="1">
    <location>
        <begin position="1073"/>
        <end position="1115"/>
    </location>
</feature>
<keyword evidence="2" id="KW-1185">Reference proteome</keyword>
<dbReference type="AlphaFoldDB" id="A0A6J2R7J9"/>
<feature type="compositionally biased region" description="Polar residues" evidence="1">
    <location>
        <begin position="776"/>
        <end position="790"/>
    </location>
</feature>
<feature type="region of interest" description="Disordered" evidence="1">
    <location>
        <begin position="393"/>
        <end position="432"/>
    </location>
</feature>
<feature type="region of interest" description="Disordered" evidence="1">
    <location>
        <begin position="1163"/>
        <end position="1227"/>
    </location>
</feature>
<dbReference type="PANTHER" id="PTHR33775:SF2">
    <property type="entry name" value="CARDIAC-ENRICHED FHL2-INTERACTING PROTEIN"/>
    <property type="match status" value="1"/>
</dbReference>
<feature type="region of interest" description="Disordered" evidence="1">
    <location>
        <begin position="1073"/>
        <end position="1142"/>
    </location>
</feature>
<gene>
    <name evidence="3 4" type="primary">c15h10orf71</name>
</gene>
<dbReference type="RefSeq" id="XP_029306255.1">
    <property type="nucleotide sequence ID" value="XM_029450395.1"/>
</dbReference>
<dbReference type="OrthoDB" id="8945866at2759"/>
<feature type="compositionally biased region" description="Basic and acidic residues" evidence="1">
    <location>
        <begin position="1163"/>
        <end position="1182"/>
    </location>
</feature>
<name>A0A6J2R7J9_COTGO</name>
<dbReference type="KEGG" id="cgob:115020400"/>
<dbReference type="GO" id="GO:0030018">
    <property type="term" value="C:Z disc"/>
    <property type="evidence" value="ECO:0007669"/>
    <property type="project" value="TreeGrafter"/>
</dbReference>
<dbReference type="CTD" id="100341968"/>
<reference evidence="3 4" key="1">
    <citation type="submission" date="2025-04" db="UniProtKB">
        <authorList>
            <consortium name="RefSeq"/>
        </authorList>
    </citation>
    <scope>IDENTIFICATION</scope>
</reference>
<evidence type="ECO:0000313" key="2">
    <source>
        <dbReference type="Proteomes" id="UP000504630"/>
    </source>
</evidence>
<dbReference type="GeneID" id="115020400"/>
<dbReference type="RefSeq" id="XP_029306254.1">
    <property type="nucleotide sequence ID" value="XM_029450394.1"/>
</dbReference>
<evidence type="ECO:0000313" key="4">
    <source>
        <dbReference type="RefSeq" id="XP_029306255.1"/>
    </source>
</evidence>
<evidence type="ECO:0000256" key="1">
    <source>
        <dbReference type="SAM" id="MobiDB-lite"/>
    </source>
</evidence>
<feature type="compositionally biased region" description="Basic and acidic residues" evidence="1">
    <location>
        <begin position="1189"/>
        <end position="1227"/>
    </location>
</feature>
<feature type="compositionally biased region" description="Basic and acidic residues" evidence="1">
    <location>
        <begin position="1126"/>
        <end position="1142"/>
    </location>
</feature>
<feature type="region of interest" description="Disordered" evidence="1">
    <location>
        <begin position="774"/>
        <end position="798"/>
    </location>
</feature>
<protein>
    <submittedName>
        <fullName evidence="3 4">Cardiac-enriched FHL2-interacting protein</fullName>
    </submittedName>
</protein>
<sequence length="1227" mass="139876">MTSVEKRRSGRKSGGHRKHSDGGYSDTSSGGSFLDETDREVSNLTDRAFRSLCIGDEAVYNDSDLCSSSPCTQRDRQLAFNQSGQDREDREREELKRAAHESFSVRMEQYGQDWIHGGMYGAEIQRDPQWEVYGERTPGRVSATFQHSFVETSQQGESLGEEQLSFLSNGATEFNSQQRRSRSRVSSLIRAFNSEGQRDGTGTDGKLREWNDETSWDKSALMSIQRELSEFSTSYQQNFDSGQFPLAGSFSSRDTNLYSSKVAAVSHMNSESSFMRSSHSKHSMSTEVNSNSNFFIHSEFSPFKVWRDHNRFPFQQGEVSGFMHCSEFPKWYETPMYRELSLEAQPHGPYRFEERGIRQPRNNSAPFVPPNLPRSTSTSTLLQKACAVETRCESELTGHYPHRKRTQSLGANRLPSQRPSTASPTSDMSRRVQDTISSVKALQQKIKMMTEQNIATGMTANQQGGLCSNDNVIPIGYNTTVAPNVVSNNTSTTPFNISQLLTPLVHAHQEAETSEVQQYAVSPQPVEHAPVRAESRGATPVIGMSSYKSRATSLLFNLKDNRKRVKSTYSPTKFKGLETLEKNKQPSLQEPRDTVIDIPNFPDPDVQFLQVEESNRTNAASYQYANQYHSPGLSLTTPNSQPAHTGQYSDYTLSEYQTAQMQSEMVHHSGLTGFIPESYASNQPANGQNLYEDLSSFAPYQQGMIDNVETLGGDVYRLNPSYRATETPKLNADNNQHREYSISKADAEQHFNETVGREFTKVDRYQQLKDNKHDYSNVSSQDRWRPTNSQDTEHLKAVSPWKQEITALIEKDQHAYQREATITEELNSPTDKYRGQNQQSINKELDKIELRENFVVGTSSQKRAELVNPNISNRLPQNAPFSNDTIENPAYYGHQQPGAFIDKYALQKYYNEENEMKDNYLTQNYNKCADQEYRNQHTLYSNKDKSMLTQETAQRKQYMPIPKVYEMQSLQPIETKPQLNMQKHSLSNPGNALAPTKVNQVEDRQFVKVEPEQAIAEHNKAKQAQAELAKAQHWAQVEQHKAESARLILAGQTGSEKVKAEEAKAELTEHERVNQVKAEHIKKEKRKEEQSREIQPESAKEEQTKTEQIKAHKVTEGPTNITEEVGAEHLRQEQGEQVKVKQAEAERLKEEYIMTELANAEETRQARLEQPKTEQARKENIHTEQIVEEQVRADRVEREQMEAEQIRTEKLKPNKLKQSVEKQNKQN</sequence>
<evidence type="ECO:0000313" key="3">
    <source>
        <dbReference type="RefSeq" id="XP_029306254.1"/>
    </source>
</evidence>
<dbReference type="GO" id="GO:0070886">
    <property type="term" value="P:positive regulation of calcineurin-NFAT signaling cascade"/>
    <property type="evidence" value="ECO:0007669"/>
    <property type="project" value="TreeGrafter"/>
</dbReference>